<accession>A0ABN9XJ27</accession>
<feature type="non-terminal residue" evidence="2">
    <location>
        <position position="1"/>
    </location>
</feature>
<dbReference type="EMBL" id="CAUYUJ010020669">
    <property type="protein sequence ID" value="CAK0899800.1"/>
    <property type="molecule type" value="Genomic_DNA"/>
</dbReference>
<evidence type="ECO:0000256" key="1">
    <source>
        <dbReference type="SAM" id="MobiDB-lite"/>
    </source>
</evidence>
<dbReference type="Proteomes" id="UP001189429">
    <property type="component" value="Unassembled WGS sequence"/>
</dbReference>
<protein>
    <submittedName>
        <fullName evidence="2">Uncharacterized protein</fullName>
    </submittedName>
</protein>
<name>A0ABN9XJ27_9DINO</name>
<comment type="caution">
    <text evidence="2">The sequence shown here is derived from an EMBL/GenBank/DDBJ whole genome shotgun (WGS) entry which is preliminary data.</text>
</comment>
<sequence length="178" mass="19461">ALPSRLGGSARAPEPRTPRSRPSPALARRRLLGRGADTELACGCMCLGIFAPGRWEDLKYYSANRGIFMFDLGHPLDWKERLMMEISTLCDAWFVMQTATQLADAAGAITGGSQSKALCSLLFTTMPGMVWWYALFMLFTVPCTDVDESAKVAKMSATRRSCEAVGHFLILSAVLMAT</sequence>
<proteinExistence type="predicted"/>
<reference evidence="2" key="1">
    <citation type="submission" date="2023-10" db="EMBL/GenBank/DDBJ databases">
        <authorList>
            <person name="Chen Y."/>
            <person name="Shah S."/>
            <person name="Dougan E. K."/>
            <person name="Thang M."/>
            <person name="Chan C."/>
        </authorList>
    </citation>
    <scope>NUCLEOTIDE SEQUENCE [LARGE SCALE GENOMIC DNA]</scope>
</reference>
<gene>
    <name evidence="2" type="ORF">PCOR1329_LOCUS77237</name>
</gene>
<evidence type="ECO:0000313" key="2">
    <source>
        <dbReference type="EMBL" id="CAK0899800.1"/>
    </source>
</evidence>
<organism evidence="2 3">
    <name type="scientific">Prorocentrum cordatum</name>
    <dbReference type="NCBI Taxonomy" id="2364126"/>
    <lineage>
        <taxon>Eukaryota</taxon>
        <taxon>Sar</taxon>
        <taxon>Alveolata</taxon>
        <taxon>Dinophyceae</taxon>
        <taxon>Prorocentrales</taxon>
        <taxon>Prorocentraceae</taxon>
        <taxon>Prorocentrum</taxon>
    </lineage>
</organism>
<evidence type="ECO:0000313" key="3">
    <source>
        <dbReference type="Proteomes" id="UP001189429"/>
    </source>
</evidence>
<keyword evidence="3" id="KW-1185">Reference proteome</keyword>
<feature type="region of interest" description="Disordered" evidence="1">
    <location>
        <begin position="1"/>
        <end position="23"/>
    </location>
</feature>